<keyword evidence="4" id="KW-1185">Reference proteome</keyword>
<dbReference type="AlphaFoldDB" id="A0A915EJZ7"/>
<protein>
    <submittedName>
        <fullName evidence="5">MULE transposase domain-containing protein</fullName>
    </submittedName>
</protein>
<proteinExistence type="predicted"/>
<evidence type="ECO:0000256" key="1">
    <source>
        <dbReference type="SAM" id="MobiDB-lite"/>
    </source>
</evidence>
<dbReference type="Pfam" id="PF10551">
    <property type="entry name" value="MULE"/>
    <property type="match status" value="1"/>
</dbReference>
<evidence type="ECO:0000313" key="4">
    <source>
        <dbReference type="Proteomes" id="UP000887574"/>
    </source>
</evidence>
<accession>A0A915EJZ7</accession>
<feature type="compositionally biased region" description="Low complexity" evidence="1">
    <location>
        <begin position="616"/>
        <end position="628"/>
    </location>
</feature>
<evidence type="ECO:0000313" key="5">
    <source>
        <dbReference type="WBParaSite" id="jg671.1"/>
    </source>
</evidence>
<feature type="domain" description="DUF7515" evidence="3">
    <location>
        <begin position="454"/>
        <end position="537"/>
    </location>
</feature>
<organism evidence="4 5">
    <name type="scientific">Ditylenchus dipsaci</name>
    <dbReference type="NCBI Taxonomy" id="166011"/>
    <lineage>
        <taxon>Eukaryota</taxon>
        <taxon>Metazoa</taxon>
        <taxon>Ecdysozoa</taxon>
        <taxon>Nematoda</taxon>
        <taxon>Chromadorea</taxon>
        <taxon>Rhabditida</taxon>
        <taxon>Tylenchina</taxon>
        <taxon>Tylenchomorpha</taxon>
        <taxon>Sphaerularioidea</taxon>
        <taxon>Anguinidae</taxon>
        <taxon>Anguininae</taxon>
        <taxon>Ditylenchus</taxon>
    </lineage>
</organism>
<dbReference type="InterPro" id="IPR018289">
    <property type="entry name" value="MULE_transposase_dom"/>
</dbReference>
<feature type="domain" description="MULE transposase" evidence="2">
    <location>
        <begin position="214"/>
        <end position="315"/>
    </location>
</feature>
<dbReference type="Pfam" id="PF24359">
    <property type="entry name" value="DUF7515"/>
    <property type="match status" value="1"/>
</dbReference>
<evidence type="ECO:0000259" key="3">
    <source>
        <dbReference type="Pfam" id="PF24359"/>
    </source>
</evidence>
<name>A0A915EJZ7_9BILA</name>
<reference evidence="5" key="1">
    <citation type="submission" date="2022-11" db="UniProtKB">
        <authorList>
            <consortium name="WormBaseParasite"/>
        </authorList>
    </citation>
    <scope>IDENTIFICATION</scope>
</reference>
<evidence type="ECO:0000259" key="2">
    <source>
        <dbReference type="Pfam" id="PF10551"/>
    </source>
</evidence>
<dbReference type="WBParaSite" id="jg671.1">
    <property type="protein sequence ID" value="jg671.1"/>
    <property type="gene ID" value="jg671"/>
</dbReference>
<sequence length="698" mass="80311">MTRNWKSVASCENEGEFFECKATNASWMKTWRYYKNQLSAKGINTKYRCGHNQKYNFGYDCKAEMRLRRPSNSEIVCIQVSGDCDHSKVEERKLDSPVKEKLRELESYGGPTLTATQMQKRLKNSLDRSKHQLPSPKQINDFVRYESMKAGQLVQMKLSDLKNYASQNSSQPGNLDESYVVSFKVSDDRKHWVLVWTTKRLTNAQIEQSRVNHLQIDATYKLLYQGFPYFPVGFSDANKKFFCSFTALCSGETTWCYAEILLAVRQVCSTLNAPYKPAFIMSDADTAIESGIFNYSRGLGLEMTHALCKFHVAKNFERYLPKAKLFEKQKHQMKEDFRTICAAQSGEEFDEASVALVSHWVAKYANAQRLLEAVEKFKQQWLDRYCFRGWYDAFVPIISTNNGLERLNLEIKSSKMESNKGTTAKLGFGLDELSESFFLPVPQVKPEKQVDDARLSEFCKEVFATLHSVIQGYADLLSLSRDYSTDSGKDPYKISASLGFKSFREFMHSEHMSKYVIIGRNNTDNEPTYCAAEVPDIKHIRKEQIETYQDLCKRRQKREGFTESKRTRPKLLRVAKINEDVGRPWDSPPSAPITPVNFTNKKIKGVTQDKSPSKNSASMSEFDSFFSDKSSKQPRKISSTAPINFVYERVKEKVAEKLPVSEHFVASELTSFFSDAAKDKYVDEEDEDDDERYFRIKT</sequence>
<dbReference type="InterPro" id="IPR055937">
    <property type="entry name" value="DUF7515"/>
</dbReference>
<feature type="region of interest" description="Disordered" evidence="1">
    <location>
        <begin position="605"/>
        <end position="638"/>
    </location>
</feature>
<dbReference type="Proteomes" id="UP000887574">
    <property type="component" value="Unplaced"/>
</dbReference>